<dbReference type="Gene3D" id="3.30.1300.10">
    <property type="entry name" value="Pantoate-beta-alanine ligase, C-terminal domain"/>
    <property type="match status" value="1"/>
</dbReference>
<dbReference type="GO" id="GO:0015940">
    <property type="term" value="P:pantothenate biosynthetic process"/>
    <property type="evidence" value="ECO:0007669"/>
    <property type="project" value="UniProtKB-UniRule"/>
</dbReference>
<comment type="function">
    <text evidence="8">Catalyzes the condensation of pantoate with beta-alanine in an ATP-dependent reaction via a pantoyl-adenylate intermediate.</text>
</comment>
<keyword evidence="6 8" id="KW-0067">ATP-binding</keyword>
<dbReference type="PATRIC" id="fig|1125411.7.peg.598"/>
<evidence type="ECO:0000256" key="2">
    <source>
        <dbReference type="ARBA" id="ARBA00009256"/>
    </source>
</evidence>
<dbReference type="SUPFAM" id="SSF52374">
    <property type="entry name" value="Nucleotidylyl transferase"/>
    <property type="match status" value="1"/>
</dbReference>
<evidence type="ECO:0000313" key="9">
    <source>
        <dbReference type="EMBL" id="ALE01662.1"/>
    </source>
</evidence>
<evidence type="ECO:0000313" key="10">
    <source>
        <dbReference type="Proteomes" id="UP000068905"/>
    </source>
</evidence>
<feature type="binding site" evidence="8">
    <location>
        <position position="61"/>
    </location>
    <ligand>
        <name>(R)-pantoate</name>
        <dbReference type="ChEBI" id="CHEBI:15980"/>
    </ligand>
</feature>
<feature type="binding site" evidence="8">
    <location>
        <position position="153"/>
    </location>
    <ligand>
        <name>(R)-pantoate</name>
        <dbReference type="ChEBI" id="CHEBI:15980"/>
    </ligand>
</feature>
<dbReference type="InterPro" id="IPR014729">
    <property type="entry name" value="Rossmann-like_a/b/a_fold"/>
</dbReference>
<dbReference type="AlphaFoldDB" id="A0A0M4LZM7"/>
<dbReference type="UniPathway" id="UPA00028">
    <property type="reaction ID" value="UER00005"/>
</dbReference>
<keyword evidence="5 8" id="KW-0547">Nucleotide-binding</keyword>
<accession>A0A0M4LZM7</accession>
<dbReference type="InterPro" id="IPR042176">
    <property type="entry name" value="Pantoate_ligase_C"/>
</dbReference>
<feature type="active site" description="Proton donor" evidence="8">
    <location>
        <position position="37"/>
    </location>
</feature>
<dbReference type="OrthoDB" id="9773087at2"/>
<comment type="similarity">
    <text evidence="2 8">Belongs to the pantothenate synthetase family.</text>
</comment>
<evidence type="ECO:0000256" key="4">
    <source>
        <dbReference type="ARBA" id="ARBA00022655"/>
    </source>
</evidence>
<comment type="subunit">
    <text evidence="8">Homodimer.</text>
</comment>
<dbReference type="GO" id="GO:0005524">
    <property type="term" value="F:ATP binding"/>
    <property type="evidence" value="ECO:0007669"/>
    <property type="project" value="UniProtKB-KW"/>
</dbReference>
<protein>
    <recommendedName>
        <fullName evidence="8">Pantothenate synthetase</fullName>
        <shortName evidence="8">PS</shortName>
        <ecNumber evidence="8">6.3.2.1</ecNumber>
    </recommendedName>
    <alternativeName>
        <fullName evidence="8">Pantoate--beta-alanine ligase</fullName>
    </alternativeName>
    <alternativeName>
        <fullName evidence="8">Pantoate-activating enzyme</fullName>
    </alternativeName>
</protein>
<dbReference type="InterPro" id="IPR003721">
    <property type="entry name" value="Pantoate_ligase"/>
</dbReference>
<organism evidence="9 10">
    <name type="scientific">Candidatus Pseudothioglobus singularis PS1</name>
    <dbReference type="NCBI Taxonomy" id="1125411"/>
    <lineage>
        <taxon>Bacteria</taxon>
        <taxon>Pseudomonadati</taxon>
        <taxon>Pseudomonadota</taxon>
        <taxon>Gammaproteobacteria</taxon>
        <taxon>Candidatus Pseudothioglobaceae</taxon>
        <taxon>Candidatus Pseudothioglobus</taxon>
    </lineage>
</organism>
<proteinExistence type="inferred from homology"/>
<dbReference type="Gene3D" id="3.40.50.620">
    <property type="entry name" value="HUPs"/>
    <property type="match status" value="1"/>
</dbReference>
<feature type="binding site" evidence="8">
    <location>
        <begin position="30"/>
        <end position="37"/>
    </location>
    <ligand>
        <name>ATP</name>
        <dbReference type="ChEBI" id="CHEBI:30616"/>
    </ligand>
</feature>
<comment type="miscellaneous">
    <text evidence="8">The reaction proceeds by a bi uni uni bi ping pong mechanism.</text>
</comment>
<evidence type="ECO:0000256" key="7">
    <source>
        <dbReference type="ARBA" id="ARBA00048258"/>
    </source>
</evidence>
<dbReference type="NCBIfam" id="TIGR00125">
    <property type="entry name" value="cyt_tran_rel"/>
    <property type="match status" value="1"/>
</dbReference>
<name>A0A0M4LZM7_9GAMM</name>
<dbReference type="EMBL" id="CP006911">
    <property type="protein sequence ID" value="ALE01662.1"/>
    <property type="molecule type" value="Genomic_DNA"/>
</dbReference>
<keyword evidence="3 8" id="KW-0436">Ligase</keyword>
<feature type="binding site" evidence="8">
    <location>
        <begin position="147"/>
        <end position="150"/>
    </location>
    <ligand>
        <name>ATP</name>
        <dbReference type="ChEBI" id="CHEBI:30616"/>
    </ligand>
</feature>
<comment type="pathway">
    <text evidence="1 8">Cofactor biosynthesis; (R)-pantothenate biosynthesis; (R)-pantothenate from (R)-pantoate and beta-alanine: step 1/1.</text>
</comment>
<comment type="subcellular location">
    <subcellularLocation>
        <location evidence="8">Cytoplasm</location>
    </subcellularLocation>
</comment>
<evidence type="ECO:0000256" key="8">
    <source>
        <dbReference type="HAMAP-Rule" id="MF_00158"/>
    </source>
</evidence>
<dbReference type="GO" id="GO:0004592">
    <property type="term" value="F:pantoate-beta-alanine ligase activity"/>
    <property type="evidence" value="ECO:0007669"/>
    <property type="project" value="UniProtKB-UniRule"/>
</dbReference>
<evidence type="ECO:0000256" key="6">
    <source>
        <dbReference type="ARBA" id="ARBA00022840"/>
    </source>
</evidence>
<dbReference type="PANTHER" id="PTHR21299">
    <property type="entry name" value="CYTIDYLATE KINASE/PANTOATE-BETA-ALANINE LIGASE"/>
    <property type="match status" value="1"/>
</dbReference>
<dbReference type="EC" id="6.3.2.1" evidence="8"/>
<keyword evidence="4 8" id="KW-0566">Pantothenate biosynthesis</keyword>
<keyword evidence="8" id="KW-0963">Cytoplasm</keyword>
<gene>
    <name evidence="8" type="primary">panC</name>
    <name evidence="9" type="ORF">W908_03065</name>
</gene>
<comment type="caution">
    <text evidence="8">Lacks conserved residue(s) required for the propagation of feature annotation.</text>
</comment>
<evidence type="ECO:0000256" key="1">
    <source>
        <dbReference type="ARBA" id="ARBA00004990"/>
    </source>
</evidence>
<dbReference type="Pfam" id="PF02569">
    <property type="entry name" value="Pantoate_ligase"/>
    <property type="match status" value="1"/>
</dbReference>
<feature type="binding site" evidence="8">
    <location>
        <begin position="184"/>
        <end position="187"/>
    </location>
    <ligand>
        <name>ATP</name>
        <dbReference type="ChEBI" id="CHEBI:30616"/>
    </ligand>
</feature>
<dbReference type="STRING" id="1125411.W908_03065"/>
<dbReference type="HAMAP" id="MF_00158">
    <property type="entry name" value="PanC"/>
    <property type="match status" value="1"/>
</dbReference>
<feature type="binding site" evidence="8">
    <location>
        <position position="61"/>
    </location>
    <ligand>
        <name>beta-alanine</name>
        <dbReference type="ChEBI" id="CHEBI:57966"/>
    </ligand>
</feature>
<dbReference type="CDD" id="cd00560">
    <property type="entry name" value="PanC"/>
    <property type="match status" value="1"/>
</dbReference>
<reference evidence="9 10" key="1">
    <citation type="journal article" date="2015" name="Genome Announc.">
        <title>Genome Sequence of 'Candidatus Thioglobus singularis' Strain PS1, a Mixotroph from the SUP05 Clade of Marine Gammaproteobacteria.</title>
        <authorList>
            <person name="Marshall K.T."/>
            <person name="Morris R.M."/>
        </authorList>
    </citation>
    <scope>NUCLEOTIDE SEQUENCE [LARGE SCALE GENOMIC DNA]</scope>
    <source>
        <strain evidence="9 10">PS1</strain>
    </source>
</reference>
<evidence type="ECO:0000256" key="3">
    <source>
        <dbReference type="ARBA" id="ARBA00022598"/>
    </source>
</evidence>
<dbReference type="NCBIfam" id="TIGR00018">
    <property type="entry name" value="panC"/>
    <property type="match status" value="1"/>
</dbReference>
<dbReference type="KEGG" id="tsn:W908_03065"/>
<dbReference type="Proteomes" id="UP000068905">
    <property type="component" value="Chromosome"/>
</dbReference>
<dbReference type="RefSeq" id="WP_053819877.1">
    <property type="nucleotide sequence ID" value="NZ_CP006911.1"/>
</dbReference>
<dbReference type="PANTHER" id="PTHR21299:SF1">
    <property type="entry name" value="PANTOATE--BETA-ALANINE LIGASE"/>
    <property type="match status" value="1"/>
</dbReference>
<dbReference type="GO" id="GO:0005829">
    <property type="term" value="C:cytosol"/>
    <property type="evidence" value="ECO:0007669"/>
    <property type="project" value="TreeGrafter"/>
</dbReference>
<comment type="catalytic activity">
    <reaction evidence="7 8">
        <text>(R)-pantoate + beta-alanine + ATP = (R)-pantothenate + AMP + diphosphate + H(+)</text>
        <dbReference type="Rhea" id="RHEA:10912"/>
        <dbReference type="ChEBI" id="CHEBI:15378"/>
        <dbReference type="ChEBI" id="CHEBI:15980"/>
        <dbReference type="ChEBI" id="CHEBI:29032"/>
        <dbReference type="ChEBI" id="CHEBI:30616"/>
        <dbReference type="ChEBI" id="CHEBI:33019"/>
        <dbReference type="ChEBI" id="CHEBI:57966"/>
        <dbReference type="ChEBI" id="CHEBI:456215"/>
        <dbReference type="EC" id="6.3.2.1"/>
    </reaction>
</comment>
<dbReference type="InterPro" id="IPR004821">
    <property type="entry name" value="Cyt_trans-like"/>
</dbReference>
<keyword evidence="10" id="KW-1185">Reference proteome</keyword>
<evidence type="ECO:0000256" key="5">
    <source>
        <dbReference type="ARBA" id="ARBA00022741"/>
    </source>
</evidence>
<sequence length="281" mass="31863">MQIFKTTTGLKGFLEDCRDNNKKISLVPTMGGLHDGHLNLVNRARAISDIVVVSIFVNPTQFARGEDFEDYPNNLSSDQKKLESKGVDVLFLPSKGEIYPDGLHNEYEVGEIGQILCGAFRPSHFDGVAQVVQRFFDIVKPDYSVFGEKDYQQLLIIKSLVDKLKLDILIESVETQREIDGLAMSTRNQYLSHEDRKKAPNFYLKLNALKKSILDGNSIETSRLRAIDDLDEEFETEYLEVLDANNLTQIETKTSKIIIISAIRFGGTRLIDNIVFRRTNV</sequence>